<name>A0A5C2RTS9_9APHY</name>
<evidence type="ECO:0000256" key="1">
    <source>
        <dbReference type="SAM" id="MobiDB-lite"/>
    </source>
</evidence>
<sequence length="847" mass="96202">MTTKCIGNTKSEFADKYFPHPPPSSARSKPCLLVNPFEKLKDANAMGEPELQQAFVDIINKNDLVPGLKMGSCHLRPDSSEIDKDKQKLDAAFWRDRVVLLDGKPHWIDQLMPVEFKAWKSGSNPQDPFADDVTVRGGVTVREALQRTKNFGQIISYAELVFKVQHREAVFMPIVVGRICRFLRWDHSGAVVTEAIDYYEDWEFFCDVLWRISQCSDEQLGVDLTAVRLSDNDEEFKAMDLAAVPNSDDIANAEGPLDAPPKAPYTFKYVRDMFRDSLSKDWPRYKLEVPDGETKKYFLVCKPVFCAEHLLGRGTRGYVALDCQTGRFVWLKDVWRAYYLLLEKEGDILAKLNKAKVPNVPTVLCHGDIQDQTTLTSLVWELKNPRPSPASGPSQQADHYHPAFSSTSSSKRKRTDADDSGVDIPSLRGLDGADPTFREDSPLRIHKHYRLVVEEVAMPLRDFQTGEQLVFIIQECIFAHFKAATNRENPILHRDVSGGNILIYPKILYDEESHVWTVQWSGLLADWEMSKPIVDKPVGKVQGRQPERTGTWQYMSVALLNEAKTVEICDELESFLYVLLYYAARYLKSNVNAIALADYLDEFFDQFSHDDDGWSCGREKLRAIQTGKLIVKKDLELKFDGPMNSLIKTLLSWFKSHHTVTSYKKRLELEKDQRQAQAQMPPPSRPPPTKCSKRPKRPKFTEDSDLILSSVEAHPHTTADRAQDSQPSKIDWEDWKNVTAHFPIIKLLEERLDPEVSTWPEDDKVGDRIPTGWIGPPLRHIRMSGKKTISSSNKRARLGDEPASVDGVVTLPIPPLQQKPPTTPPRKATESKLVQVSTESEDDQSLS</sequence>
<dbReference type="Proteomes" id="UP000313359">
    <property type="component" value="Unassembled WGS sequence"/>
</dbReference>
<dbReference type="PANTHER" id="PTHR38248">
    <property type="entry name" value="FUNK1 6"/>
    <property type="match status" value="1"/>
</dbReference>
<dbReference type="EMBL" id="ML122319">
    <property type="protein sequence ID" value="RPD53586.1"/>
    <property type="molecule type" value="Genomic_DNA"/>
</dbReference>
<evidence type="ECO:0000259" key="2">
    <source>
        <dbReference type="Pfam" id="PF17667"/>
    </source>
</evidence>
<dbReference type="InterPro" id="IPR011009">
    <property type="entry name" value="Kinase-like_dom_sf"/>
</dbReference>
<dbReference type="AlphaFoldDB" id="A0A5C2RTS9"/>
<keyword evidence="4" id="KW-1185">Reference proteome</keyword>
<protein>
    <recommendedName>
        <fullName evidence="2">Fungal-type protein kinase domain-containing protein</fullName>
    </recommendedName>
</protein>
<feature type="compositionally biased region" description="Pro residues" evidence="1">
    <location>
        <begin position="680"/>
        <end position="689"/>
    </location>
</feature>
<feature type="domain" description="Fungal-type protein kinase" evidence="2">
    <location>
        <begin position="288"/>
        <end position="581"/>
    </location>
</feature>
<dbReference type="Gene3D" id="1.10.510.10">
    <property type="entry name" value="Transferase(Phosphotransferase) domain 1"/>
    <property type="match status" value="1"/>
</dbReference>
<feature type="region of interest" description="Disordered" evidence="1">
    <location>
        <begin position="671"/>
        <end position="703"/>
    </location>
</feature>
<gene>
    <name evidence="3" type="ORF">L227DRAFT_535800</name>
</gene>
<feature type="domain" description="Fungal-type protein kinase" evidence="2">
    <location>
        <begin position="128"/>
        <end position="234"/>
    </location>
</feature>
<evidence type="ECO:0000313" key="4">
    <source>
        <dbReference type="Proteomes" id="UP000313359"/>
    </source>
</evidence>
<reference evidence="3" key="1">
    <citation type="journal article" date="2018" name="Genome Biol. Evol.">
        <title>Genomics and development of Lentinus tigrinus, a white-rot wood-decaying mushroom with dimorphic fruiting bodies.</title>
        <authorList>
            <person name="Wu B."/>
            <person name="Xu Z."/>
            <person name="Knudson A."/>
            <person name="Carlson A."/>
            <person name="Chen N."/>
            <person name="Kovaka S."/>
            <person name="LaButti K."/>
            <person name="Lipzen A."/>
            <person name="Pennachio C."/>
            <person name="Riley R."/>
            <person name="Schakwitz W."/>
            <person name="Umezawa K."/>
            <person name="Ohm R.A."/>
            <person name="Grigoriev I.V."/>
            <person name="Nagy L.G."/>
            <person name="Gibbons J."/>
            <person name="Hibbett D."/>
        </authorList>
    </citation>
    <scope>NUCLEOTIDE SEQUENCE [LARGE SCALE GENOMIC DNA]</scope>
    <source>
        <strain evidence="3">ALCF2SS1-6</strain>
    </source>
</reference>
<dbReference type="InterPro" id="IPR040976">
    <property type="entry name" value="Pkinase_fungal"/>
</dbReference>
<dbReference type="PANTHER" id="PTHR38248:SF2">
    <property type="entry name" value="FUNK1 11"/>
    <property type="match status" value="1"/>
</dbReference>
<dbReference type="OrthoDB" id="2755887at2759"/>
<dbReference type="Pfam" id="PF17667">
    <property type="entry name" value="Pkinase_fungal"/>
    <property type="match status" value="2"/>
</dbReference>
<dbReference type="SUPFAM" id="SSF56112">
    <property type="entry name" value="Protein kinase-like (PK-like)"/>
    <property type="match status" value="1"/>
</dbReference>
<feature type="compositionally biased region" description="Pro residues" evidence="1">
    <location>
        <begin position="812"/>
        <end position="824"/>
    </location>
</feature>
<feature type="region of interest" description="Disordered" evidence="1">
    <location>
        <begin position="384"/>
        <end position="435"/>
    </location>
</feature>
<proteinExistence type="predicted"/>
<evidence type="ECO:0000313" key="3">
    <source>
        <dbReference type="EMBL" id="RPD53586.1"/>
    </source>
</evidence>
<accession>A0A5C2RTS9</accession>
<organism evidence="3 4">
    <name type="scientific">Lentinus tigrinus ALCF2SS1-6</name>
    <dbReference type="NCBI Taxonomy" id="1328759"/>
    <lineage>
        <taxon>Eukaryota</taxon>
        <taxon>Fungi</taxon>
        <taxon>Dikarya</taxon>
        <taxon>Basidiomycota</taxon>
        <taxon>Agaricomycotina</taxon>
        <taxon>Agaricomycetes</taxon>
        <taxon>Polyporales</taxon>
        <taxon>Polyporaceae</taxon>
        <taxon>Lentinus</taxon>
    </lineage>
</organism>
<feature type="region of interest" description="Disordered" evidence="1">
    <location>
        <begin position="784"/>
        <end position="847"/>
    </location>
</feature>